<dbReference type="PANTHER" id="PTHR23028:SF53">
    <property type="entry name" value="ACYL_TRANSF_3 DOMAIN-CONTAINING PROTEIN"/>
    <property type="match status" value="1"/>
</dbReference>
<dbReference type="InterPro" id="IPR002656">
    <property type="entry name" value="Acyl_transf_3_dom"/>
</dbReference>
<evidence type="ECO:0000256" key="1">
    <source>
        <dbReference type="SAM" id="Phobius"/>
    </source>
</evidence>
<dbReference type="AlphaFoldDB" id="G8X6Z4"/>
<dbReference type="Proteomes" id="UP000005638">
    <property type="component" value="Chromosome"/>
</dbReference>
<dbReference type="GeneID" id="60759201"/>
<feature type="transmembrane region" description="Helical" evidence="1">
    <location>
        <begin position="85"/>
        <end position="103"/>
    </location>
</feature>
<evidence type="ECO:0000259" key="2">
    <source>
        <dbReference type="Pfam" id="PF01757"/>
    </source>
</evidence>
<keyword evidence="1" id="KW-1133">Transmembrane helix</keyword>
<feature type="transmembrane region" description="Helical" evidence="1">
    <location>
        <begin position="47"/>
        <end position="64"/>
    </location>
</feature>
<feature type="transmembrane region" description="Helical" evidence="1">
    <location>
        <begin position="288"/>
        <end position="306"/>
    </location>
</feature>
<dbReference type="HOGENOM" id="CLU_005679_1_2_10"/>
<dbReference type="InterPro" id="IPR050879">
    <property type="entry name" value="Acyltransferase_3"/>
</dbReference>
<organism evidence="3 4">
    <name type="scientific">Flavobacterium columnare (strain ATCC 49512 / CIP 103533 / TG 44/87)</name>
    <dbReference type="NCBI Taxonomy" id="1041826"/>
    <lineage>
        <taxon>Bacteria</taxon>
        <taxon>Pseudomonadati</taxon>
        <taxon>Bacteroidota</taxon>
        <taxon>Flavobacteriia</taxon>
        <taxon>Flavobacteriales</taxon>
        <taxon>Flavobacteriaceae</taxon>
        <taxon>Flavobacterium</taxon>
    </lineage>
</organism>
<feature type="transmembrane region" description="Helical" evidence="1">
    <location>
        <begin position="251"/>
        <end position="268"/>
    </location>
</feature>
<feature type="transmembrane region" description="Helical" evidence="1">
    <location>
        <begin position="318"/>
        <end position="342"/>
    </location>
</feature>
<dbReference type="Pfam" id="PF01757">
    <property type="entry name" value="Acyl_transf_3"/>
    <property type="match status" value="1"/>
</dbReference>
<dbReference type="RefSeq" id="WP_014165630.1">
    <property type="nucleotide sequence ID" value="NC_016510.2"/>
</dbReference>
<keyword evidence="3" id="KW-0808">Transferase</keyword>
<keyword evidence="4" id="KW-1185">Reference proteome</keyword>
<dbReference type="KEGG" id="fco:FCOL_07680"/>
<accession>G8X6Z4</accession>
<dbReference type="eggNOG" id="COG1835">
    <property type="taxonomic scope" value="Bacteria"/>
</dbReference>
<dbReference type="GO" id="GO:0016747">
    <property type="term" value="F:acyltransferase activity, transferring groups other than amino-acyl groups"/>
    <property type="evidence" value="ECO:0007669"/>
    <property type="project" value="InterPro"/>
</dbReference>
<evidence type="ECO:0000313" key="3">
    <source>
        <dbReference type="EMBL" id="AEW86355.1"/>
    </source>
</evidence>
<sequence length="352" mass="41572">MKKLPNLTSIRFFLASIVVVFHIPSYCKNRGLPYYDALPILNKGTEAVYFFFSLSGFLIIRNLFIEKSKGTIHLKNFFVRRALRILPLYYLVFFIGLTFYHLIAPLFGFTHTSEYNIFLALALGLTFFPNILAKYGPGGIIEILWSIGIEEQFYVFIAPVIYFLKPLKAFLFLIFFTILYFYIFNFSYLNELLNEYGMAFFYFSFSGIVAYTFNLSNNLFKTPIPLTFVSSLISFFIFFTNIFKNSLNNETYHLLCMFSFSLTIYFLSQKPIGFLENKFFVTLGEISYGIYMYHAITFQFIGYLFLKMKLYLLLDNFFSIILFNLSVFFLTICISYFSYHFFEKKFLTLKKY</sequence>
<feature type="transmembrane region" description="Helical" evidence="1">
    <location>
        <begin position="170"/>
        <end position="189"/>
    </location>
</feature>
<reference evidence="3 4" key="1">
    <citation type="journal article" date="2012" name="J. Bacteriol.">
        <title>Genome Sequence of the Fish Pathogen Flavobacterium columnare ATCC 49512.</title>
        <authorList>
            <person name="Tekedar H.C."/>
            <person name="Karsi A."/>
            <person name="Gillaspy A.F."/>
            <person name="Dyer D.W."/>
            <person name="Benton N.R."/>
            <person name="Zaitshik J."/>
            <person name="Vamenta S."/>
            <person name="Banes M.M."/>
            <person name="Gulsoy N."/>
            <person name="Aboko-Cole M."/>
            <person name="Waldbieser G.C."/>
            <person name="Lawrence M.L."/>
        </authorList>
    </citation>
    <scope>NUCLEOTIDE SEQUENCE [LARGE SCALE GENOMIC DNA]</scope>
    <source>
        <strain evidence="4">ATCC 49512 / CIP 103533 / TG 44/87</strain>
    </source>
</reference>
<dbReference type="GO" id="GO:0000271">
    <property type="term" value="P:polysaccharide biosynthetic process"/>
    <property type="evidence" value="ECO:0007669"/>
    <property type="project" value="TreeGrafter"/>
</dbReference>
<dbReference type="GO" id="GO:0016020">
    <property type="term" value="C:membrane"/>
    <property type="evidence" value="ECO:0007669"/>
    <property type="project" value="TreeGrafter"/>
</dbReference>
<protein>
    <submittedName>
        <fullName evidence="3">Acyltransferase 3</fullName>
    </submittedName>
</protein>
<evidence type="ECO:0000313" key="4">
    <source>
        <dbReference type="Proteomes" id="UP000005638"/>
    </source>
</evidence>
<keyword evidence="1" id="KW-0812">Transmembrane</keyword>
<feature type="transmembrane region" description="Helical" evidence="1">
    <location>
        <begin position="196"/>
        <end position="213"/>
    </location>
</feature>
<name>G8X6Z4_FLACA</name>
<gene>
    <name evidence="3" type="ordered locus">FCOL_07680</name>
</gene>
<dbReference type="PANTHER" id="PTHR23028">
    <property type="entry name" value="ACETYLTRANSFERASE"/>
    <property type="match status" value="1"/>
</dbReference>
<dbReference type="STRING" id="1041826.FCOL_07680"/>
<proteinExistence type="predicted"/>
<keyword evidence="3" id="KW-0012">Acyltransferase</keyword>
<dbReference type="EMBL" id="CP003222">
    <property type="protein sequence ID" value="AEW86355.1"/>
    <property type="molecule type" value="Genomic_DNA"/>
</dbReference>
<feature type="domain" description="Acyltransferase 3" evidence="2">
    <location>
        <begin position="7"/>
        <end position="339"/>
    </location>
</feature>
<keyword evidence="1" id="KW-0472">Membrane</keyword>
<feature type="transmembrane region" description="Helical" evidence="1">
    <location>
        <begin position="219"/>
        <end position="239"/>
    </location>
</feature>